<dbReference type="SMART" id="SM00643">
    <property type="entry name" value="C345C"/>
    <property type="match status" value="1"/>
</dbReference>
<evidence type="ECO:0000256" key="1">
    <source>
        <dbReference type="ARBA" id="ARBA00004613"/>
    </source>
</evidence>
<protein>
    <recommendedName>
        <fullName evidence="3">Secreted frizzled-related protein 1</fullName>
    </recommendedName>
</protein>
<dbReference type="OrthoDB" id="5985572at2759"/>
<comment type="caution">
    <text evidence="14">The sequence shown here is derived from an EMBL/GenBank/DDBJ whole genome shotgun (WGS) entry which is preliminary data.</text>
</comment>
<dbReference type="FunFam" id="2.40.50.120:FF:000003">
    <property type="entry name" value="Secreted frizzled-related protein 1"/>
    <property type="match status" value="1"/>
</dbReference>
<dbReference type="InterPro" id="IPR008993">
    <property type="entry name" value="TIMP-like_OB-fold"/>
</dbReference>
<evidence type="ECO:0000256" key="4">
    <source>
        <dbReference type="ARBA" id="ARBA00022473"/>
    </source>
</evidence>
<dbReference type="PROSITE" id="PS50189">
    <property type="entry name" value="NTR"/>
    <property type="match status" value="1"/>
</dbReference>
<dbReference type="Pfam" id="PF01392">
    <property type="entry name" value="Fz"/>
    <property type="match status" value="1"/>
</dbReference>
<dbReference type="SMART" id="SM00063">
    <property type="entry name" value="FRI"/>
    <property type="match status" value="1"/>
</dbReference>
<reference evidence="14 15" key="1">
    <citation type="journal article" date="2018" name="Nat. Ecol. Evol.">
        <title>Shark genomes provide insights into elasmobranch evolution and the origin of vertebrates.</title>
        <authorList>
            <person name="Hara Y"/>
            <person name="Yamaguchi K"/>
            <person name="Onimaru K"/>
            <person name="Kadota M"/>
            <person name="Koyanagi M"/>
            <person name="Keeley SD"/>
            <person name="Tatsumi K"/>
            <person name="Tanaka K"/>
            <person name="Motone F"/>
            <person name="Kageyama Y"/>
            <person name="Nozu R"/>
            <person name="Adachi N"/>
            <person name="Nishimura O"/>
            <person name="Nakagawa R"/>
            <person name="Tanegashima C"/>
            <person name="Kiyatake I"/>
            <person name="Matsumoto R"/>
            <person name="Murakumo K"/>
            <person name="Nishida K"/>
            <person name="Terakita A"/>
            <person name="Kuratani S"/>
            <person name="Sato K"/>
            <person name="Hyodo S Kuraku.S."/>
        </authorList>
    </citation>
    <scope>NUCLEOTIDE SEQUENCE [LARGE SCALE GENOMIC DNA]</scope>
</reference>
<dbReference type="CDD" id="cd03580">
    <property type="entry name" value="NTR_Sfrp1_like"/>
    <property type="match status" value="1"/>
</dbReference>
<sequence>MIRRDGTVAEPNIGHKEDGGTQAYLVHAGDHVVHDLSCWSTTQAVFISQDNSETGTWQQEEVVLAVSLLPSTLFNREPVSKAGETDSPRHRAGGGTLTMSKLRAAFIGLLLAGFLELGSGGSAEEYEYYGWQSDHLQGGRFYAKQPQCVDIPSDLRLCHNIGYRKMRVPNLLEHDTLPEIKQQASSWVPLLAKRCHPDTQIFLCSLFAPICLDRPIYPCHSLCQAVRDGCSPVMESFGFPWPEMLKCDHFPLDNDLCVSLQSPGNQATQPPVSKICPPCDNEMKADVILEHFCASEFALKMKIKEIKREKGDRKIISQRKKKVLKMGPLKKKDLKKLVLFIKNGATCPCNQLENPNSNFLIMGRKWDNQFLLTVIHKWDKKNKDLRYAVKIMKTYQCPTYHHVFQ</sequence>
<evidence type="ECO:0000313" key="14">
    <source>
        <dbReference type="EMBL" id="GCC33051.1"/>
    </source>
</evidence>
<evidence type="ECO:0000256" key="10">
    <source>
        <dbReference type="ARBA" id="ARBA00023180"/>
    </source>
</evidence>
<comment type="similarity">
    <text evidence="2">Belongs to the secreted frizzled-related protein (sFRP) family.</text>
</comment>
<evidence type="ECO:0000313" key="15">
    <source>
        <dbReference type="Proteomes" id="UP000287033"/>
    </source>
</evidence>
<dbReference type="GO" id="GO:0030154">
    <property type="term" value="P:cell differentiation"/>
    <property type="evidence" value="ECO:0007669"/>
    <property type="project" value="UniProtKB-KW"/>
</dbReference>
<evidence type="ECO:0000259" key="13">
    <source>
        <dbReference type="PROSITE" id="PS50189"/>
    </source>
</evidence>
<evidence type="ECO:0000259" key="12">
    <source>
        <dbReference type="PROSITE" id="PS50038"/>
    </source>
</evidence>
<dbReference type="STRING" id="137246.A0A401SRN2"/>
<accession>A0A401SRN2</accession>
<dbReference type="GO" id="GO:0035567">
    <property type="term" value="P:non-canonical Wnt signaling pathway"/>
    <property type="evidence" value="ECO:0007669"/>
    <property type="project" value="TreeGrafter"/>
</dbReference>
<dbReference type="FunFam" id="1.10.2000.10:FF:000001">
    <property type="entry name" value="secreted frizzled-related protein 2"/>
    <property type="match status" value="1"/>
</dbReference>
<dbReference type="InterPro" id="IPR018933">
    <property type="entry name" value="Netrin_module_non-TIMP"/>
</dbReference>
<organism evidence="14 15">
    <name type="scientific">Chiloscyllium punctatum</name>
    <name type="common">Brownbanded bambooshark</name>
    <name type="synonym">Hemiscyllium punctatum</name>
    <dbReference type="NCBI Taxonomy" id="137246"/>
    <lineage>
        <taxon>Eukaryota</taxon>
        <taxon>Metazoa</taxon>
        <taxon>Chordata</taxon>
        <taxon>Craniata</taxon>
        <taxon>Vertebrata</taxon>
        <taxon>Chondrichthyes</taxon>
        <taxon>Elasmobranchii</taxon>
        <taxon>Galeomorphii</taxon>
        <taxon>Galeoidea</taxon>
        <taxon>Orectolobiformes</taxon>
        <taxon>Hemiscylliidae</taxon>
        <taxon>Chiloscyllium</taxon>
    </lineage>
</organism>
<dbReference type="InterPro" id="IPR015526">
    <property type="entry name" value="Frizzled/SFRP"/>
</dbReference>
<dbReference type="Pfam" id="PF01759">
    <property type="entry name" value="NTR"/>
    <property type="match status" value="1"/>
</dbReference>
<comment type="subcellular location">
    <subcellularLocation>
        <location evidence="1">Secreted</location>
    </subcellularLocation>
</comment>
<dbReference type="GO" id="GO:0017147">
    <property type="term" value="F:Wnt-protein binding"/>
    <property type="evidence" value="ECO:0007669"/>
    <property type="project" value="TreeGrafter"/>
</dbReference>
<keyword evidence="7" id="KW-0732">Signal</keyword>
<dbReference type="OMA" id="CINGYHE"/>
<dbReference type="PANTHER" id="PTHR11309:SF46">
    <property type="entry name" value="SECRETED FRIZZLED-RELATED PROTEIN 5"/>
    <property type="match status" value="1"/>
</dbReference>
<evidence type="ECO:0000256" key="9">
    <source>
        <dbReference type="ARBA" id="ARBA00023157"/>
    </source>
</evidence>
<dbReference type="SUPFAM" id="SSF50242">
    <property type="entry name" value="TIMP-like"/>
    <property type="match status" value="1"/>
</dbReference>
<dbReference type="Proteomes" id="UP000287033">
    <property type="component" value="Unassembled WGS sequence"/>
</dbReference>
<keyword evidence="9 11" id="KW-1015">Disulfide bond</keyword>
<evidence type="ECO:0000256" key="3">
    <source>
        <dbReference type="ARBA" id="ARBA00020517"/>
    </source>
</evidence>
<comment type="caution">
    <text evidence="11">Lacks conserved residue(s) required for the propagation of feature annotation.</text>
</comment>
<dbReference type="Gene3D" id="1.10.2000.10">
    <property type="entry name" value="Frizzled cysteine-rich domain"/>
    <property type="match status" value="1"/>
</dbReference>
<feature type="disulfide bond" evidence="11">
    <location>
        <begin position="158"/>
        <end position="204"/>
    </location>
</feature>
<keyword evidence="10" id="KW-0325">Glycoprotein</keyword>
<evidence type="ECO:0000256" key="7">
    <source>
        <dbReference type="ARBA" id="ARBA00022729"/>
    </source>
</evidence>
<dbReference type="PROSITE" id="PS50038">
    <property type="entry name" value="FZ"/>
    <property type="match status" value="1"/>
</dbReference>
<feature type="domain" description="NTR" evidence="13">
    <location>
        <begin position="276"/>
        <end position="397"/>
    </location>
</feature>
<dbReference type="EMBL" id="BEZZ01000482">
    <property type="protein sequence ID" value="GCC33051.1"/>
    <property type="molecule type" value="Genomic_DNA"/>
</dbReference>
<evidence type="ECO:0000256" key="5">
    <source>
        <dbReference type="ARBA" id="ARBA00022525"/>
    </source>
</evidence>
<dbReference type="InterPro" id="IPR001134">
    <property type="entry name" value="Netrin_domain"/>
</dbReference>
<evidence type="ECO:0000256" key="11">
    <source>
        <dbReference type="PROSITE-ProRule" id="PRU00090"/>
    </source>
</evidence>
<dbReference type="InterPro" id="IPR036790">
    <property type="entry name" value="Frizzled_dom_sf"/>
</dbReference>
<evidence type="ECO:0000256" key="6">
    <source>
        <dbReference type="ARBA" id="ARBA00022687"/>
    </source>
</evidence>
<feature type="disulfide bond" evidence="11">
    <location>
        <begin position="223"/>
        <end position="247"/>
    </location>
</feature>
<dbReference type="GO" id="GO:2000026">
    <property type="term" value="P:regulation of multicellular organismal development"/>
    <property type="evidence" value="ECO:0007669"/>
    <property type="project" value="UniProtKB-ARBA"/>
</dbReference>
<keyword evidence="6" id="KW-0879">Wnt signaling pathway</keyword>
<name>A0A401SRN2_CHIPU</name>
<feature type="domain" description="FZ" evidence="12">
    <location>
        <begin position="143"/>
        <end position="260"/>
    </location>
</feature>
<gene>
    <name evidence="14" type="ORF">chiPu_0011518</name>
</gene>
<evidence type="ECO:0000256" key="2">
    <source>
        <dbReference type="ARBA" id="ARBA00010054"/>
    </source>
</evidence>
<dbReference type="GO" id="GO:0005615">
    <property type="term" value="C:extracellular space"/>
    <property type="evidence" value="ECO:0007669"/>
    <property type="project" value="TreeGrafter"/>
</dbReference>
<proteinExistence type="inferred from homology"/>
<dbReference type="PANTHER" id="PTHR11309">
    <property type="entry name" value="FRIZZLED"/>
    <property type="match status" value="1"/>
</dbReference>
<dbReference type="InterPro" id="IPR020067">
    <property type="entry name" value="Frizzled_dom"/>
</dbReference>
<keyword evidence="15" id="KW-1185">Reference proteome</keyword>
<keyword evidence="4" id="KW-0217">Developmental protein</keyword>
<dbReference type="GO" id="GO:0060070">
    <property type="term" value="P:canonical Wnt signaling pathway"/>
    <property type="evidence" value="ECO:0007669"/>
    <property type="project" value="TreeGrafter"/>
</dbReference>
<dbReference type="Gene3D" id="2.40.50.120">
    <property type="match status" value="1"/>
</dbReference>
<keyword evidence="8" id="KW-0221">Differentiation</keyword>
<evidence type="ECO:0000256" key="8">
    <source>
        <dbReference type="ARBA" id="ARBA00022782"/>
    </source>
</evidence>
<dbReference type="AlphaFoldDB" id="A0A401SRN2"/>
<dbReference type="SUPFAM" id="SSF63501">
    <property type="entry name" value="Frizzled cysteine-rich domain"/>
    <property type="match status" value="1"/>
</dbReference>
<keyword evidence="5" id="KW-0964">Secreted</keyword>